<dbReference type="Pfam" id="PF13621">
    <property type="entry name" value="Cupin_8"/>
    <property type="match status" value="1"/>
</dbReference>
<dbReference type="PANTHER" id="PTHR12461:SF83">
    <property type="entry name" value="JMJC DOMAIN-CONTAINING PROTEIN"/>
    <property type="match status" value="1"/>
</dbReference>
<dbReference type="PaxDb" id="2903-EOD15336"/>
<dbReference type="InterPro" id="IPR041667">
    <property type="entry name" value="Cupin_8"/>
</dbReference>
<dbReference type="SUPFAM" id="SSF51197">
    <property type="entry name" value="Clavaminate synthase-like"/>
    <property type="match status" value="1"/>
</dbReference>
<dbReference type="PANTHER" id="PTHR12461">
    <property type="entry name" value="HYPOXIA-INDUCIBLE FACTOR 1 ALPHA INHIBITOR-RELATED"/>
    <property type="match status" value="1"/>
</dbReference>
<evidence type="ECO:0000313" key="3">
    <source>
        <dbReference type="EnsemblProtists" id="EOD15336"/>
    </source>
</evidence>
<dbReference type="KEGG" id="ehx:EMIHUDRAFT_103309"/>
<feature type="region of interest" description="Disordered" evidence="1">
    <location>
        <begin position="231"/>
        <end position="261"/>
    </location>
</feature>
<dbReference type="InterPro" id="IPR029063">
    <property type="entry name" value="SAM-dependent_MTases_sf"/>
</dbReference>
<evidence type="ECO:0000313" key="4">
    <source>
        <dbReference type="Proteomes" id="UP000013827"/>
    </source>
</evidence>
<dbReference type="Proteomes" id="UP000013827">
    <property type="component" value="Unassembled WGS sequence"/>
</dbReference>
<dbReference type="Gene3D" id="3.40.50.150">
    <property type="entry name" value="Vaccinia Virus protein VP39"/>
    <property type="match status" value="1"/>
</dbReference>
<dbReference type="PROSITE" id="PS51184">
    <property type="entry name" value="JMJC"/>
    <property type="match status" value="1"/>
</dbReference>
<dbReference type="Gene3D" id="2.60.120.10">
    <property type="entry name" value="Jelly Rolls"/>
    <property type="match status" value="2"/>
</dbReference>
<organism evidence="3 4">
    <name type="scientific">Emiliania huxleyi (strain CCMP1516)</name>
    <dbReference type="NCBI Taxonomy" id="280463"/>
    <lineage>
        <taxon>Eukaryota</taxon>
        <taxon>Haptista</taxon>
        <taxon>Haptophyta</taxon>
        <taxon>Prymnesiophyceae</taxon>
        <taxon>Isochrysidales</taxon>
        <taxon>Noelaerhabdaceae</taxon>
        <taxon>Emiliania</taxon>
    </lineage>
</organism>
<protein>
    <recommendedName>
        <fullName evidence="2">JmjC domain-containing protein</fullName>
    </recommendedName>
</protein>
<reference evidence="4" key="1">
    <citation type="journal article" date="2013" name="Nature">
        <title>Pan genome of the phytoplankton Emiliania underpins its global distribution.</title>
        <authorList>
            <person name="Read B.A."/>
            <person name="Kegel J."/>
            <person name="Klute M.J."/>
            <person name="Kuo A."/>
            <person name="Lefebvre S.C."/>
            <person name="Maumus F."/>
            <person name="Mayer C."/>
            <person name="Miller J."/>
            <person name="Monier A."/>
            <person name="Salamov A."/>
            <person name="Young J."/>
            <person name="Aguilar M."/>
            <person name="Claverie J.M."/>
            <person name="Frickenhaus S."/>
            <person name="Gonzalez K."/>
            <person name="Herman E.K."/>
            <person name="Lin Y.C."/>
            <person name="Napier J."/>
            <person name="Ogata H."/>
            <person name="Sarno A.F."/>
            <person name="Shmutz J."/>
            <person name="Schroeder D."/>
            <person name="de Vargas C."/>
            <person name="Verret F."/>
            <person name="von Dassow P."/>
            <person name="Valentin K."/>
            <person name="Van de Peer Y."/>
            <person name="Wheeler G."/>
            <person name="Dacks J.B."/>
            <person name="Delwiche C.F."/>
            <person name="Dyhrman S.T."/>
            <person name="Glockner G."/>
            <person name="John U."/>
            <person name="Richards T."/>
            <person name="Worden A.Z."/>
            <person name="Zhang X."/>
            <person name="Grigoriev I.V."/>
            <person name="Allen A.E."/>
            <person name="Bidle K."/>
            <person name="Borodovsky M."/>
            <person name="Bowler C."/>
            <person name="Brownlee C."/>
            <person name="Cock J.M."/>
            <person name="Elias M."/>
            <person name="Gladyshev V.N."/>
            <person name="Groth M."/>
            <person name="Guda C."/>
            <person name="Hadaegh A."/>
            <person name="Iglesias-Rodriguez M.D."/>
            <person name="Jenkins J."/>
            <person name="Jones B.M."/>
            <person name="Lawson T."/>
            <person name="Leese F."/>
            <person name="Lindquist E."/>
            <person name="Lobanov A."/>
            <person name="Lomsadze A."/>
            <person name="Malik S.B."/>
            <person name="Marsh M.E."/>
            <person name="Mackinder L."/>
            <person name="Mock T."/>
            <person name="Mueller-Roeber B."/>
            <person name="Pagarete A."/>
            <person name="Parker M."/>
            <person name="Probert I."/>
            <person name="Quesneville H."/>
            <person name="Raines C."/>
            <person name="Rensing S.A."/>
            <person name="Riano-Pachon D.M."/>
            <person name="Richier S."/>
            <person name="Rokitta S."/>
            <person name="Shiraiwa Y."/>
            <person name="Soanes D.M."/>
            <person name="van der Giezen M."/>
            <person name="Wahlund T.M."/>
            <person name="Williams B."/>
            <person name="Wilson W."/>
            <person name="Wolfe G."/>
            <person name="Wurch L.L."/>
        </authorList>
    </citation>
    <scope>NUCLEOTIDE SEQUENCE</scope>
</reference>
<proteinExistence type="predicted"/>
<feature type="region of interest" description="Disordered" evidence="1">
    <location>
        <begin position="788"/>
        <end position="812"/>
    </location>
</feature>
<dbReference type="eggNOG" id="KOG2508">
    <property type="taxonomic scope" value="Eukaryota"/>
</dbReference>
<dbReference type="HOGENOM" id="CLU_347627_0_0_1"/>
<dbReference type="SUPFAM" id="SSF53335">
    <property type="entry name" value="S-adenosyl-L-methionine-dependent methyltransferases"/>
    <property type="match status" value="1"/>
</dbReference>
<reference evidence="3" key="2">
    <citation type="submission" date="2024-10" db="UniProtKB">
        <authorList>
            <consortium name="EnsemblProtists"/>
        </authorList>
    </citation>
    <scope>IDENTIFICATION</scope>
</reference>
<dbReference type="AlphaFoldDB" id="A0A0D3IVQ1"/>
<dbReference type="GeneID" id="17261482"/>
<feature type="region of interest" description="Disordered" evidence="1">
    <location>
        <begin position="599"/>
        <end position="626"/>
    </location>
</feature>
<feature type="compositionally biased region" description="Low complexity" evidence="1">
    <location>
        <begin position="613"/>
        <end position="622"/>
    </location>
</feature>
<sequence length="812" mass="85966">MSTFSKFREPPAALSEEWRSWSTANSVSPADLSNAAIRHALAVTRFCSARSLGCTWAEHHALLDMSRAPYAHLYDQHTVPSEARPGATSCARLHRPNASQLLALVRDSQPAVLTGLLDGWPATRKWTDEYLAAALGERRVALSPEPIERWTGTSSGGGGGASGEWVIARPAHETMKFRDALRAIASAGESGLSRYLEYFPLEAFRSPSLLADLAPPAAAAAKAAADEAEARSWARTGGGAGSPFGDGDASAAPPLRGRGNEEAGSLPLASWLLPRKQLLWLGPENTVGATHHDAFENLMLLDGGPHLRAHRPMREARLALVPAQQPGGGGEGAGEGAGEGRPRLVRLASNIGEPSLSHSYAEARLSRPAAEQPRGVTLGEATVFTCTAREGEVVYVPSYWWHEVVSSAGDLGGPIGINWFFEPFYLRLRPNASLERNTHYLLLDDMTARRLEEPFPPRAATPAADSPTHEVVPPRDTAEPSDADYVLLPAGLASPGFFVRNASAHPWVEQGRNSLASPVLELLDETMAAAETTTLVNAGASVGAIALYAASLGATVHVAEADPDSFEALLANVAANPEEVRRRITPSFVAVGDRPGAVRLSTPAGEAGGGRGSAASENESARPAGEGLGVEAGRSWEVAGVAFDAYLDAALEEGRAEGRTDALVVMDLDGGERAALRSAFGSLAHRPAPRPPLLVEAHPGLFSPRGGPTSERAQYVAAVCRTLALYRHLFFLGREQAPTCAPATTTRARCRHRALLYRFSSVHELARFLASTSEAALWVFASDDAPSAVRQRPMPRGDAVGAANARGEGSES</sequence>
<feature type="domain" description="JmjC" evidence="2">
    <location>
        <begin position="250"/>
        <end position="438"/>
    </location>
</feature>
<accession>A0A0D3IVQ1</accession>
<dbReference type="RefSeq" id="XP_005767765.1">
    <property type="nucleotide sequence ID" value="XM_005767708.1"/>
</dbReference>
<keyword evidence="4" id="KW-1185">Reference proteome</keyword>
<dbReference type="InterPro" id="IPR014710">
    <property type="entry name" value="RmlC-like_jellyroll"/>
</dbReference>
<dbReference type="EnsemblProtists" id="EOD15336">
    <property type="protein sequence ID" value="EOD15336"/>
    <property type="gene ID" value="EMIHUDRAFT_103309"/>
</dbReference>
<name>A0A0D3IVQ1_EMIH1</name>
<evidence type="ECO:0000256" key="1">
    <source>
        <dbReference type="SAM" id="MobiDB-lite"/>
    </source>
</evidence>
<evidence type="ECO:0000259" key="2">
    <source>
        <dbReference type="PROSITE" id="PS51184"/>
    </source>
</evidence>
<dbReference type="InterPro" id="IPR003347">
    <property type="entry name" value="JmjC_dom"/>
</dbReference>
<feature type="region of interest" description="Disordered" evidence="1">
    <location>
        <begin position="456"/>
        <end position="478"/>
    </location>
</feature>